<reference evidence="5" key="1">
    <citation type="submission" date="2025-08" db="UniProtKB">
        <authorList>
            <consortium name="RefSeq"/>
        </authorList>
    </citation>
    <scope>IDENTIFICATION</scope>
    <source>
        <tissue evidence="5">Young leaves</tissue>
    </source>
</reference>
<dbReference type="GO" id="GO:0005856">
    <property type="term" value="C:cytoskeleton"/>
    <property type="evidence" value="ECO:0007669"/>
    <property type="project" value="TreeGrafter"/>
</dbReference>
<sequence length="221" mass="25235">MVLQDELAKTKDAAQGEIDRISALLLIKLQETDYLQEQLDDLLSKYEEVKIKMHQTSLEKAQLINMLQEESGVTTDDGGVSETSLDLNLLVYRCFQRIKEQACASAEISGEYVECIEKVQALLYVSRQDLTLYDIVLEEESSDLSNCSSRLRSVSQELREAKEENDSLQRDFQRLEEKYAWLREKLSLAVKKGKGLVQDRENMKSVLDDKKGKGLEPEYGS</sequence>
<name>A0A6J1KH88_CUCMA</name>
<evidence type="ECO:0000256" key="1">
    <source>
        <dbReference type="ARBA" id="ARBA00023054"/>
    </source>
</evidence>
<evidence type="ECO:0000256" key="2">
    <source>
        <dbReference type="SAM" id="Coils"/>
    </source>
</evidence>
<dbReference type="GeneID" id="111493198"/>
<dbReference type="PANTHER" id="PTHR32083">
    <property type="entry name" value="CILIA AND FLAGELLA-ASSOCIATED PROTEIN 58-RELATED"/>
    <property type="match status" value="1"/>
</dbReference>
<feature type="coiled-coil region" evidence="2">
    <location>
        <begin position="144"/>
        <end position="185"/>
    </location>
</feature>
<feature type="region of interest" description="Disordered" evidence="3">
    <location>
        <begin position="201"/>
        <end position="221"/>
    </location>
</feature>
<accession>A0A6J1KH88</accession>
<keyword evidence="4" id="KW-1185">Reference proteome</keyword>
<proteinExistence type="predicted"/>
<organism evidence="4 5">
    <name type="scientific">Cucurbita maxima</name>
    <name type="common">Pumpkin</name>
    <name type="synonym">Winter squash</name>
    <dbReference type="NCBI Taxonomy" id="3661"/>
    <lineage>
        <taxon>Eukaryota</taxon>
        <taxon>Viridiplantae</taxon>
        <taxon>Streptophyta</taxon>
        <taxon>Embryophyta</taxon>
        <taxon>Tracheophyta</taxon>
        <taxon>Spermatophyta</taxon>
        <taxon>Magnoliopsida</taxon>
        <taxon>eudicotyledons</taxon>
        <taxon>Gunneridae</taxon>
        <taxon>Pentapetalae</taxon>
        <taxon>rosids</taxon>
        <taxon>fabids</taxon>
        <taxon>Cucurbitales</taxon>
        <taxon>Cucurbitaceae</taxon>
        <taxon>Cucurbiteae</taxon>
        <taxon>Cucurbita</taxon>
    </lineage>
</organism>
<protein>
    <submittedName>
        <fullName evidence="5">Uncharacterized protein LOC111493198 isoform X1</fullName>
    </submittedName>
</protein>
<dbReference type="PANTHER" id="PTHR32083:SF48">
    <property type="entry name" value="TRANS-GOLGI NETWORK-LOCALIZED SYP41-INTERACTING PROTEIN 1"/>
    <property type="match status" value="1"/>
</dbReference>
<evidence type="ECO:0000313" key="4">
    <source>
        <dbReference type="Proteomes" id="UP000504608"/>
    </source>
</evidence>
<dbReference type="Proteomes" id="UP000504608">
    <property type="component" value="Unplaced"/>
</dbReference>
<dbReference type="RefSeq" id="XP_022998613.1">
    <property type="nucleotide sequence ID" value="XM_023142845.1"/>
</dbReference>
<dbReference type="AlphaFoldDB" id="A0A6J1KH88"/>
<gene>
    <name evidence="5" type="primary">LOC111493198</name>
</gene>
<dbReference type="KEGG" id="cmax:111493198"/>
<evidence type="ECO:0000313" key="5">
    <source>
        <dbReference type="RefSeq" id="XP_022998613.1"/>
    </source>
</evidence>
<evidence type="ECO:0000256" key="3">
    <source>
        <dbReference type="SAM" id="MobiDB-lite"/>
    </source>
</evidence>
<keyword evidence="1 2" id="KW-0175">Coiled coil</keyword>